<dbReference type="InterPro" id="IPR027417">
    <property type="entry name" value="P-loop_NTPase"/>
</dbReference>
<gene>
    <name evidence="4" type="ORF">OEIGOIKO_06313</name>
</gene>
<organism evidence="4 5">
    <name type="scientific">Streptomyces chrestomyceticus JCM 4735</name>
    <dbReference type="NCBI Taxonomy" id="1306181"/>
    <lineage>
        <taxon>Bacteria</taxon>
        <taxon>Bacillati</taxon>
        <taxon>Actinomycetota</taxon>
        <taxon>Actinomycetes</taxon>
        <taxon>Kitasatosporales</taxon>
        <taxon>Streptomycetaceae</taxon>
        <taxon>Streptomyces</taxon>
    </lineage>
</organism>
<evidence type="ECO:0000313" key="4">
    <source>
        <dbReference type="EMBL" id="GCD38498.1"/>
    </source>
</evidence>
<dbReference type="EMBL" id="BHZC01000001">
    <property type="protein sequence ID" value="GCD38498.1"/>
    <property type="molecule type" value="Genomic_DNA"/>
</dbReference>
<dbReference type="CDD" id="cd06974">
    <property type="entry name" value="TerD_like"/>
    <property type="match status" value="1"/>
</dbReference>
<feature type="region of interest" description="Disordered" evidence="2">
    <location>
        <begin position="187"/>
        <end position="290"/>
    </location>
</feature>
<evidence type="ECO:0000259" key="3">
    <source>
        <dbReference type="Pfam" id="PF02342"/>
    </source>
</evidence>
<dbReference type="OrthoDB" id="4495998at2"/>
<dbReference type="GeneID" id="95625054"/>
<evidence type="ECO:0000256" key="2">
    <source>
        <dbReference type="SAM" id="MobiDB-lite"/>
    </source>
</evidence>
<dbReference type="Proteomes" id="UP000287830">
    <property type="component" value="Unassembled WGS sequence"/>
</dbReference>
<proteinExistence type="inferred from homology"/>
<dbReference type="Gene3D" id="3.40.50.300">
    <property type="entry name" value="P-loop containing nucleotide triphosphate hydrolases"/>
    <property type="match status" value="1"/>
</dbReference>
<dbReference type="AlphaFoldDB" id="A0A7U9Q0H1"/>
<dbReference type="Gene3D" id="2.60.60.30">
    <property type="entry name" value="sav2460 like domains"/>
    <property type="match status" value="1"/>
</dbReference>
<accession>A0A7U9Q0H1</accession>
<dbReference type="PANTHER" id="PTHR32097:SF4">
    <property type="entry name" value="GENERAL STRESS PROTEIN 16U"/>
    <property type="match status" value="1"/>
</dbReference>
<feature type="compositionally biased region" description="Low complexity" evidence="2">
    <location>
        <begin position="274"/>
        <end position="290"/>
    </location>
</feature>
<dbReference type="RefSeq" id="WP_125047729.1">
    <property type="nucleotide sequence ID" value="NZ_BHZC01000001.1"/>
</dbReference>
<dbReference type="InterPro" id="IPR003325">
    <property type="entry name" value="TerD"/>
</dbReference>
<reference evidence="4 5" key="1">
    <citation type="submission" date="2018-11" db="EMBL/GenBank/DDBJ databases">
        <title>Whole genome sequence of Streptomyces chrestomyceticus NBRC 13444(T).</title>
        <authorList>
            <person name="Komaki H."/>
            <person name="Tamura T."/>
        </authorList>
    </citation>
    <scope>NUCLEOTIDE SEQUENCE [LARGE SCALE GENOMIC DNA]</scope>
    <source>
        <strain evidence="4 5">NBRC 13444</strain>
    </source>
</reference>
<feature type="domain" description="TerD" evidence="3">
    <location>
        <begin position="65"/>
        <end position="162"/>
    </location>
</feature>
<evidence type="ECO:0000256" key="1">
    <source>
        <dbReference type="ARBA" id="ARBA00008775"/>
    </source>
</evidence>
<comment type="similarity">
    <text evidence="1">Belongs to the CAPAB/TerDEXZ family.</text>
</comment>
<dbReference type="Pfam" id="PF02342">
    <property type="entry name" value="TerD"/>
    <property type="match status" value="1"/>
</dbReference>
<evidence type="ECO:0000313" key="5">
    <source>
        <dbReference type="Proteomes" id="UP000287830"/>
    </source>
</evidence>
<name>A0A7U9Q0H1_9ACTN</name>
<dbReference type="InterPro" id="IPR051324">
    <property type="entry name" value="Stress/Tellurium_Resist"/>
</dbReference>
<comment type="caution">
    <text evidence="4">The sequence shown here is derived from an EMBL/GenBank/DDBJ whole genome shotgun (WGS) entry which is preliminary data.</text>
</comment>
<sequence>MTAELVRGQNHPLDRTRVEIRIAAGGPVVAGVTLADELGGLAGVEAVAHPGAPRRDGVEVPRQAAAEHRIAVDLDALPAAVHRASVLLALPVGIGGPAVFGAAAAPLVAVTGLDGTELASYTLVDLDAETAVVAVELYRRQGAWKVRAVGQGYAGGLAALFQDQGLPQATSAGLAAEIQEAVRSGHARSVPVPAASPGPVASSSPAGAPGPTGSTAASAPAEPPAPVDYRHPKRRTSNPPLPPQPRQATPTTPPPTPTPPTSAPTPAPTPTTPPSGDAQPAAPVAGDAAGRTPEERLYNQVWGMFEDLARTVAAYRSAMDFAQSRLAKELDAVNADPRNRMGAAAEAARAAAHDKHARLAAQAREVLDRDLGQLTAEAEVVEPALPPAFASWSSPVWQGYRPPEEYPTAVRLGDLRLPECPDLRIPMLVRLPMTRGLWIDSGRPETFAGAETADGAFGSSFGLDGLDGLDGLAGGSDGAGPLDEAEVRRRAVDTAVTLAARLLAVHPVGELTVHVIDPAGSATPALAPLLETGALREPPATGAQGVTAVLGELTRRVDLVQMAVRNQAAEALPPDLDTAEQLLIVHDFPHGFDDRAVNQLRYLADEGPSVGVHLLMVADRAEAREYGPVLDPLWRSLLRVTPVPDAHLADPWVGHAWTYEPSRVPDGSRVLRKVLGDLGEARRSQDHSRSREG</sequence>
<feature type="compositionally biased region" description="Pro residues" evidence="2">
    <location>
        <begin position="239"/>
        <end position="273"/>
    </location>
</feature>
<feature type="compositionally biased region" description="Low complexity" evidence="2">
    <location>
        <begin position="189"/>
        <end position="220"/>
    </location>
</feature>
<dbReference type="PANTHER" id="PTHR32097">
    <property type="entry name" value="CAMP-BINDING PROTEIN 1-RELATED"/>
    <property type="match status" value="1"/>
</dbReference>
<protein>
    <submittedName>
        <fullName evidence="4">Export associated protein</fullName>
    </submittedName>
</protein>